<accession>R9GSU1</accession>
<evidence type="ECO:0000313" key="3">
    <source>
        <dbReference type="Proteomes" id="UP000014174"/>
    </source>
</evidence>
<proteinExistence type="predicted"/>
<feature type="domain" description="NIPSNAP" evidence="1">
    <location>
        <begin position="165"/>
        <end position="271"/>
    </location>
</feature>
<name>R9GSU1_9SPHI</name>
<protein>
    <recommendedName>
        <fullName evidence="1">NIPSNAP domain-containing protein</fullName>
    </recommendedName>
</protein>
<organism evidence="2 3">
    <name type="scientific">Arcticibacter svalbardensis MN12-7</name>
    <dbReference type="NCBI Taxonomy" id="1150600"/>
    <lineage>
        <taxon>Bacteria</taxon>
        <taxon>Pseudomonadati</taxon>
        <taxon>Bacteroidota</taxon>
        <taxon>Sphingobacteriia</taxon>
        <taxon>Sphingobacteriales</taxon>
        <taxon>Sphingobacteriaceae</taxon>
        <taxon>Arcticibacter</taxon>
    </lineage>
</organism>
<dbReference type="STRING" id="1150600.ADIARSV_2117"/>
<sequence>MFVKLTSIMKRRFFVKTTILSSAASALLPRIGFTQLKPKNKTFLYYELRTYTLKDANQQSLVEDYFEKAAISALNKLGIKNVGVFTELKPSGQSMLIALIPYQSLQDFETINNRLEQDKRYITEGAAYLNAPATEPAYERINSSLLKAFKNMPGLELPPKNKRIFELRRYEHANEAAGTKKREMFNDAGEINIFKRLGFKPVFFGETIIGEARPNLIYMVTFDDMAEHDQHWKSFGADPEWKKISVIPEYANSKLISNITSTFLQPTGYSQI</sequence>
<evidence type="ECO:0000259" key="1">
    <source>
        <dbReference type="Pfam" id="PF07978"/>
    </source>
</evidence>
<comment type="caution">
    <text evidence="2">The sequence shown here is derived from an EMBL/GenBank/DDBJ whole genome shotgun (WGS) entry which is preliminary data.</text>
</comment>
<dbReference type="EMBL" id="AQPN01000078">
    <property type="protein sequence ID" value="EOR94743.1"/>
    <property type="molecule type" value="Genomic_DNA"/>
</dbReference>
<dbReference type="SUPFAM" id="SSF54909">
    <property type="entry name" value="Dimeric alpha+beta barrel"/>
    <property type="match status" value="2"/>
</dbReference>
<reference evidence="2 3" key="1">
    <citation type="journal article" date="2013" name="Genome Announc.">
        <title>Draft Genome Sequence of Arcticibacter svalbardensis Strain MN12-7T, a Member of the Family Sphingobacteriaceae Isolated from an Arctic Soil Sample.</title>
        <authorList>
            <person name="Shivaji S."/>
            <person name="Ara S."/>
            <person name="Prasad S."/>
            <person name="Manasa B.P."/>
            <person name="Begum Z."/>
            <person name="Singh A."/>
            <person name="Kumar Pinnaka A."/>
        </authorList>
    </citation>
    <scope>NUCLEOTIDE SEQUENCE [LARGE SCALE GENOMIC DNA]</scope>
    <source>
        <strain evidence="2 3">MN12-7</strain>
    </source>
</reference>
<dbReference type="InterPro" id="IPR011008">
    <property type="entry name" value="Dimeric_a/b-barrel"/>
</dbReference>
<evidence type="ECO:0000313" key="2">
    <source>
        <dbReference type="EMBL" id="EOR94743.1"/>
    </source>
</evidence>
<dbReference type="eggNOG" id="ENOG502Z900">
    <property type="taxonomic scope" value="Bacteria"/>
</dbReference>
<keyword evidence="3" id="KW-1185">Reference proteome</keyword>
<dbReference type="Pfam" id="PF07978">
    <property type="entry name" value="NIPSNAP"/>
    <property type="match status" value="2"/>
</dbReference>
<gene>
    <name evidence="2" type="ORF">ADIARSV_2117</name>
</gene>
<dbReference type="PATRIC" id="fig|1150600.3.peg.2091"/>
<dbReference type="Proteomes" id="UP000014174">
    <property type="component" value="Unassembled WGS sequence"/>
</dbReference>
<dbReference type="AlphaFoldDB" id="R9GSU1"/>
<dbReference type="Gene3D" id="3.30.70.100">
    <property type="match status" value="2"/>
</dbReference>
<dbReference type="InterPro" id="IPR012577">
    <property type="entry name" value="NIPSNAP"/>
</dbReference>
<feature type="domain" description="NIPSNAP" evidence="1">
    <location>
        <begin position="46"/>
        <end position="123"/>
    </location>
</feature>